<organism evidence="1 2">
    <name type="scientific">Streptomyces glaucosporus</name>
    <dbReference type="NCBI Taxonomy" id="284044"/>
    <lineage>
        <taxon>Bacteria</taxon>
        <taxon>Bacillati</taxon>
        <taxon>Actinomycetota</taxon>
        <taxon>Actinomycetes</taxon>
        <taxon>Kitasatosporales</taxon>
        <taxon>Streptomycetaceae</taxon>
        <taxon>Streptomyces</taxon>
    </lineage>
</organism>
<comment type="caution">
    <text evidence="1">The sequence shown here is derived from an EMBL/GenBank/DDBJ whole genome shotgun (WGS) entry which is preliminary data.</text>
</comment>
<protein>
    <submittedName>
        <fullName evidence="1">Uncharacterized protein</fullName>
    </submittedName>
</protein>
<sequence>MPADRWLGAPAQFAHPGAAGPPAPLVVHAQLHSDETGIGDLLSGLPQFRAVLSGAGLRRGPAVRGGRVGSSWSVGEHGRVLLLLYCALLRIDISDKGKATLHSIPL</sequence>
<accession>A0ABN3J0T2</accession>
<dbReference type="Proteomes" id="UP001500058">
    <property type="component" value="Unassembled WGS sequence"/>
</dbReference>
<keyword evidence="2" id="KW-1185">Reference proteome</keyword>
<evidence type="ECO:0000313" key="1">
    <source>
        <dbReference type="EMBL" id="GAA2417820.1"/>
    </source>
</evidence>
<evidence type="ECO:0000313" key="2">
    <source>
        <dbReference type="Proteomes" id="UP001500058"/>
    </source>
</evidence>
<proteinExistence type="predicted"/>
<gene>
    <name evidence="1" type="ORF">GCM10010420_55240</name>
</gene>
<reference evidence="1 2" key="1">
    <citation type="journal article" date="2019" name="Int. J. Syst. Evol. Microbiol.">
        <title>The Global Catalogue of Microorganisms (GCM) 10K type strain sequencing project: providing services to taxonomists for standard genome sequencing and annotation.</title>
        <authorList>
            <consortium name="The Broad Institute Genomics Platform"/>
            <consortium name="The Broad Institute Genome Sequencing Center for Infectious Disease"/>
            <person name="Wu L."/>
            <person name="Ma J."/>
        </authorList>
    </citation>
    <scope>NUCLEOTIDE SEQUENCE [LARGE SCALE GENOMIC DNA]</scope>
    <source>
        <strain evidence="1 2">JCM 6921</strain>
    </source>
</reference>
<dbReference type="EMBL" id="BAAATJ010000041">
    <property type="protein sequence ID" value="GAA2417820.1"/>
    <property type="molecule type" value="Genomic_DNA"/>
</dbReference>
<name>A0ABN3J0T2_9ACTN</name>